<gene>
    <name evidence="1" type="ORF">K491DRAFT_581684</name>
</gene>
<dbReference type="OrthoDB" id="1896086at2759"/>
<dbReference type="Proteomes" id="UP000799324">
    <property type="component" value="Unassembled WGS sequence"/>
</dbReference>
<sequence>GKYSKITFCRNFFKFDKFDHAIELGKELSRGDQRKLDNWNNRARCFLHEVTHLDWFMNAGENDDGLSPFVSDLEILLGKGNAAKWVTAYGPTNARILRNYVDPDPQYSGYYTQRNADSYAYFALAKYVQKEIGFHPDQPRVGRQKPSQEPRDA</sequence>
<reference evidence="1" key="1">
    <citation type="journal article" date="2020" name="Stud. Mycol.">
        <title>101 Dothideomycetes genomes: a test case for predicting lifestyles and emergence of pathogens.</title>
        <authorList>
            <person name="Haridas S."/>
            <person name="Albert R."/>
            <person name="Binder M."/>
            <person name="Bloem J."/>
            <person name="Labutti K."/>
            <person name="Salamov A."/>
            <person name="Andreopoulos B."/>
            <person name="Baker S."/>
            <person name="Barry K."/>
            <person name="Bills G."/>
            <person name="Bluhm B."/>
            <person name="Cannon C."/>
            <person name="Castanera R."/>
            <person name="Culley D."/>
            <person name="Daum C."/>
            <person name="Ezra D."/>
            <person name="Gonzalez J."/>
            <person name="Henrissat B."/>
            <person name="Kuo A."/>
            <person name="Liang C."/>
            <person name="Lipzen A."/>
            <person name="Lutzoni F."/>
            <person name="Magnuson J."/>
            <person name="Mondo S."/>
            <person name="Nolan M."/>
            <person name="Ohm R."/>
            <person name="Pangilinan J."/>
            <person name="Park H.-J."/>
            <person name="Ramirez L."/>
            <person name="Alfaro M."/>
            <person name="Sun H."/>
            <person name="Tritt A."/>
            <person name="Yoshinaga Y."/>
            <person name="Zwiers L.-H."/>
            <person name="Turgeon B."/>
            <person name="Goodwin S."/>
            <person name="Spatafora J."/>
            <person name="Crous P."/>
            <person name="Grigoriev I."/>
        </authorList>
    </citation>
    <scope>NUCLEOTIDE SEQUENCE</scope>
    <source>
        <strain evidence="1">CBS 122681</strain>
    </source>
</reference>
<evidence type="ECO:0000313" key="1">
    <source>
        <dbReference type="EMBL" id="KAF2661072.1"/>
    </source>
</evidence>
<accession>A0A6A6TMU9</accession>
<evidence type="ECO:0008006" key="3">
    <source>
        <dbReference type="Google" id="ProtNLM"/>
    </source>
</evidence>
<feature type="non-terminal residue" evidence="1">
    <location>
        <position position="153"/>
    </location>
</feature>
<name>A0A6A6TMU9_9PLEO</name>
<feature type="non-terminal residue" evidence="1">
    <location>
        <position position="1"/>
    </location>
</feature>
<dbReference type="AlphaFoldDB" id="A0A6A6TMU9"/>
<evidence type="ECO:0000313" key="2">
    <source>
        <dbReference type="Proteomes" id="UP000799324"/>
    </source>
</evidence>
<keyword evidence="2" id="KW-1185">Reference proteome</keyword>
<dbReference type="InterPro" id="IPR024079">
    <property type="entry name" value="MetalloPept_cat_dom_sf"/>
</dbReference>
<dbReference type="Gene3D" id="3.40.390.10">
    <property type="entry name" value="Collagenase (Catalytic Domain)"/>
    <property type="match status" value="1"/>
</dbReference>
<dbReference type="SUPFAM" id="SSF55486">
    <property type="entry name" value="Metalloproteases ('zincins'), catalytic domain"/>
    <property type="match status" value="1"/>
</dbReference>
<proteinExistence type="predicted"/>
<dbReference type="EMBL" id="MU004296">
    <property type="protein sequence ID" value="KAF2661072.1"/>
    <property type="molecule type" value="Genomic_DNA"/>
</dbReference>
<dbReference type="GO" id="GO:0008237">
    <property type="term" value="F:metallopeptidase activity"/>
    <property type="evidence" value="ECO:0007669"/>
    <property type="project" value="InterPro"/>
</dbReference>
<protein>
    <recommendedName>
        <fullName evidence="3">Lysine-specific metallo-endopeptidase domain-containing protein</fullName>
    </recommendedName>
</protein>
<organism evidence="1 2">
    <name type="scientific">Lophiostoma macrostomum CBS 122681</name>
    <dbReference type="NCBI Taxonomy" id="1314788"/>
    <lineage>
        <taxon>Eukaryota</taxon>
        <taxon>Fungi</taxon>
        <taxon>Dikarya</taxon>
        <taxon>Ascomycota</taxon>
        <taxon>Pezizomycotina</taxon>
        <taxon>Dothideomycetes</taxon>
        <taxon>Pleosporomycetidae</taxon>
        <taxon>Pleosporales</taxon>
        <taxon>Lophiostomataceae</taxon>
        <taxon>Lophiostoma</taxon>
    </lineage>
</organism>